<keyword evidence="2" id="KW-1185">Reference proteome</keyword>
<dbReference type="Proteomes" id="UP000800038">
    <property type="component" value="Unassembled WGS sequence"/>
</dbReference>
<dbReference type="OrthoDB" id="2157530at2759"/>
<name>A0A6A5SRR1_9PLEO</name>
<dbReference type="AlphaFoldDB" id="A0A6A5SRR1"/>
<evidence type="ECO:0000313" key="1">
    <source>
        <dbReference type="EMBL" id="KAF1942398.1"/>
    </source>
</evidence>
<sequence>MQRGSHQIAWEALYKLLTYHPFGNDEFSDFEPPLFVKNVQSLRTEKNTTEPVCTTLGITVTRFRFQTATFGSDRIYALLGLLTSDNPSLIKPDYDKAPEDFFCSLLCLALFTIVI</sequence>
<gene>
    <name evidence="1" type="ORF">EJ02DRAFT_167647</name>
</gene>
<reference evidence="1" key="1">
    <citation type="journal article" date="2020" name="Stud. Mycol.">
        <title>101 Dothideomycetes genomes: a test case for predicting lifestyles and emergence of pathogens.</title>
        <authorList>
            <person name="Haridas S."/>
            <person name="Albert R."/>
            <person name="Binder M."/>
            <person name="Bloem J."/>
            <person name="Labutti K."/>
            <person name="Salamov A."/>
            <person name="Andreopoulos B."/>
            <person name="Baker S."/>
            <person name="Barry K."/>
            <person name="Bills G."/>
            <person name="Bluhm B."/>
            <person name="Cannon C."/>
            <person name="Castanera R."/>
            <person name="Culley D."/>
            <person name="Daum C."/>
            <person name="Ezra D."/>
            <person name="Gonzalez J."/>
            <person name="Henrissat B."/>
            <person name="Kuo A."/>
            <person name="Liang C."/>
            <person name="Lipzen A."/>
            <person name="Lutzoni F."/>
            <person name="Magnuson J."/>
            <person name="Mondo S."/>
            <person name="Nolan M."/>
            <person name="Ohm R."/>
            <person name="Pangilinan J."/>
            <person name="Park H.-J."/>
            <person name="Ramirez L."/>
            <person name="Alfaro M."/>
            <person name="Sun H."/>
            <person name="Tritt A."/>
            <person name="Yoshinaga Y."/>
            <person name="Zwiers L.-H."/>
            <person name="Turgeon B."/>
            <person name="Goodwin S."/>
            <person name="Spatafora J."/>
            <person name="Crous P."/>
            <person name="Grigoriev I."/>
        </authorList>
    </citation>
    <scope>NUCLEOTIDE SEQUENCE</scope>
    <source>
        <strain evidence="1">CBS 161.51</strain>
    </source>
</reference>
<dbReference type="EMBL" id="ML976035">
    <property type="protein sequence ID" value="KAF1942398.1"/>
    <property type="molecule type" value="Genomic_DNA"/>
</dbReference>
<protein>
    <submittedName>
        <fullName evidence="1">Uncharacterized protein</fullName>
    </submittedName>
</protein>
<evidence type="ECO:0000313" key="2">
    <source>
        <dbReference type="Proteomes" id="UP000800038"/>
    </source>
</evidence>
<proteinExistence type="predicted"/>
<organism evidence="1 2">
    <name type="scientific">Clathrospora elynae</name>
    <dbReference type="NCBI Taxonomy" id="706981"/>
    <lineage>
        <taxon>Eukaryota</taxon>
        <taxon>Fungi</taxon>
        <taxon>Dikarya</taxon>
        <taxon>Ascomycota</taxon>
        <taxon>Pezizomycotina</taxon>
        <taxon>Dothideomycetes</taxon>
        <taxon>Pleosporomycetidae</taxon>
        <taxon>Pleosporales</taxon>
        <taxon>Diademaceae</taxon>
        <taxon>Clathrospora</taxon>
    </lineage>
</organism>
<accession>A0A6A5SRR1</accession>